<evidence type="ECO:0000256" key="2">
    <source>
        <dbReference type="SAM" id="MobiDB-lite"/>
    </source>
</evidence>
<gene>
    <name evidence="3" type="ORF">P691DRAFT_811132</name>
</gene>
<feature type="compositionally biased region" description="Gly residues" evidence="2">
    <location>
        <begin position="77"/>
        <end position="87"/>
    </location>
</feature>
<accession>A0A9P5XIE8</accession>
<evidence type="ECO:0000313" key="3">
    <source>
        <dbReference type="EMBL" id="KAF9450110.1"/>
    </source>
</evidence>
<feature type="compositionally biased region" description="Polar residues" evidence="2">
    <location>
        <begin position="21"/>
        <end position="47"/>
    </location>
</feature>
<sequence>MDSSAGRSKPLPRLPLRKSSAAMTMETTKSSYASTPSKFYISEQESLLESPRSALGNGGRHNHANTNTRGRPAGPLAGVGGGNGRGGGRGRDSVGIYSPEGDTRAPHLISTNTITYHSNFFGEPEGMEGLGRADPLEVAGDDNGVGGSVGALSPVDLLSPDSDYFRYPASPPSHRNRSQNYSASRSKPVQLEYYEIEGSWVLDASGKAIYRGTGKVEELEEVREEPGDMASEDPVLSPRKSSLEDVEDGLDQENRLARFQEEFDITSPLPPHTTPPPRPRRVDEVVLSPGGTVFSIPKTVLNSGGVSEIGVGRGVLPGDNNGNRHRRVGLGVHVDMPLPMTWDGDVPMAAIEDMPPSSTPIQSPPPPMQEPEEPDLETQMLMGMLEWVSTGIEDIKVLRDYFIRMCAVYFLRKHIDVTYRVETALLNVQSAIDRRRNMPQSHLDIRTAEWQEKFELRLMSFRTTVQRLNTLRRFVEARKRLTEQHLEMLFQKLLAHEMKYTDIAAKLQASYDRLQLRHLHTQLETSYKAEVEARKERKARKRKSFQRNRIEAKAERANLRNEFIRERAAATL</sequence>
<name>A0A9P5XIE8_9AGAR</name>
<protein>
    <submittedName>
        <fullName evidence="3">Uncharacterized protein</fullName>
    </submittedName>
</protein>
<evidence type="ECO:0000256" key="1">
    <source>
        <dbReference type="SAM" id="Coils"/>
    </source>
</evidence>
<keyword evidence="4" id="KW-1185">Reference proteome</keyword>
<dbReference type="EMBL" id="MU151112">
    <property type="protein sequence ID" value="KAF9450110.1"/>
    <property type="molecule type" value="Genomic_DNA"/>
</dbReference>
<feature type="region of interest" description="Disordered" evidence="2">
    <location>
        <begin position="131"/>
        <end position="186"/>
    </location>
</feature>
<feature type="region of interest" description="Disordered" evidence="2">
    <location>
        <begin position="353"/>
        <end position="373"/>
    </location>
</feature>
<comment type="caution">
    <text evidence="3">The sequence shown here is derived from an EMBL/GenBank/DDBJ whole genome shotgun (WGS) entry which is preliminary data.</text>
</comment>
<dbReference type="Proteomes" id="UP000807342">
    <property type="component" value="Unassembled WGS sequence"/>
</dbReference>
<dbReference type="AlphaFoldDB" id="A0A9P5XIE8"/>
<feature type="coiled-coil region" evidence="1">
    <location>
        <begin position="528"/>
        <end position="567"/>
    </location>
</feature>
<proteinExistence type="predicted"/>
<dbReference type="OrthoDB" id="2963154at2759"/>
<organism evidence="3 4">
    <name type="scientific">Macrolepiota fuliginosa MF-IS2</name>
    <dbReference type="NCBI Taxonomy" id="1400762"/>
    <lineage>
        <taxon>Eukaryota</taxon>
        <taxon>Fungi</taxon>
        <taxon>Dikarya</taxon>
        <taxon>Basidiomycota</taxon>
        <taxon>Agaricomycotina</taxon>
        <taxon>Agaricomycetes</taxon>
        <taxon>Agaricomycetidae</taxon>
        <taxon>Agaricales</taxon>
        <taxon>Agaricineae</taxon>
        <taxon>Agaricaceae</taxon>
        <taxon>Macrolepiota</taxon>
    </lineage>
</organism>
<keyword evidence="1" id="KW-0175">Coiled coil</keyword>
<feature type="region of interest" description="Disordered" evidence="2">
    <location>
        <begin position="221"/>
        <end position="241"/>
    </location>
</feature>
<reference evidence="3" key="1">
    <citation type="submission" date="2020-11" db="EMBL/GenBank/DDBJ databases">
        <authorList>
            <consortium name="DOE Joint Genome Institute"/>
            <person name="Ahrendt S."/>
            <person name="Riley R."/>
            <person name="Andreopoulos W."/>
            <person name="Labutti K."/>
            <person name="Pangilinan J."/>
            <person name="Ruiz-Duenas F.J."/>
            <person name="Barrasa J.M."/>
            <person name="Sanchez-Garcia M."/>
            <person name="Camarero S."/>
            <person name="Miyauchi S."/>
            <person name="Serrano A."/>
            <person name="Linde D."/>
            <person name="Babiker R."/>
            <person name="Drula E."/>
            <person name="Ayuso-Fernandez I."/>
            <person name="Pacheco R."/>
            <person name="Padilla G."/>
            <person name="Ferreira P."/>
            <person name="Barriuso J."/>
            <person name="Kellner H."/>
            <person name="Castanera R."/>
            <person name="Alfaro M."/>
            <person name="Ramirez L."/>
            <person name="Pisabarro A.G."/>
            <person name="Kuo A."/>
            <person name="Tritt A."/>
            <person name="Lipzen A."/>
            <person name="He G."/>
            <person name="Yan M."/>
            <person name="Ng V."/>
            <person name="Cullen D."/>
            <person name="Martin F."/>
            <person name="Rosso M.-N."/>
            <person name="Henrissat B."/>
            <person name="Hibbett D."/>
            <person name="Martinez A.T."/>
            <person name="Grigoriev I.V."/>
        </authorList>
    </citation>
    <scope>NUCLEOTIDE SEQUENCE</scope>
    <source>
        <strain evidence="3">MF-IS2</strain>
    </source>
</reference>
<feature type="region of interest" description="Disordered" evidence="2">
    <location>
        <begin position="1"/>
        <end position="106"/>
    </location>
</feature>
<evidence type="ECO:0000313" key="4">
    <source>
        <dbReference type="Proteomes" id="UP000807342"/>
    </source>
</evidence>